<dbReference type="RefSeq" id="WP_125398431.1">
    <property type="nucleotide sequence ID" value="NZ_RJVZ01000001.1"/>
</dbReference>
<sequence>MKLLTKLKLRLEGIIKEVSLDWREVAIETSNDLFEERKRRFAFEQENYDLKQQLAVYKEKEQMGEQYV</sequence>
<gene>
    <name evidence="1" type="ORF">D8804_00280</name>
</gene>
<accession>A0A3R9L9Z1</accession>
<organism evidence="1 2">
    <name type="scientific">Streptococcus oralis</name>
    <dbReference type="NCBI Taxonomy" id="1303"/>
    <lineage>
        <taxon>Bacteria</taxon>
        <taxon>Bacillati</taxon>
        <taxon>Bacillota</taxon>
        <taxon>Bacilli</taxon>
        <taxon>Lactobacillales</taxon>
        <taxon>Streptococcaceae</taxon>
        <taxon>Streptococcus</taxon>
    </lineage>
</organism>
<dbReference type="AlphaFoldDB" id="A0A3R9L9Z1"/>
<protein>
    <submittedName>
        <fullName evidence="1">Uncharacterized protein</fullName>
    </submittedName>
</protein>
<dbReference type="EMBL" id="RJVZ01000001">
    <property type="protein sequence ID" value="RSK10899.1"/>
    <property type="molecule type" value="Genomic_DNA"/>
</dbReference>
<comment type="caution">
    <text evidence="1">The sequence shown here is derived from an EMBL/GenBank/DDBJ whole genome shotgun (WGS) entry which is preliminary data.</text>
</comment>
<name>A0A3R9L9Z1_STROR</name>
<reference evidence="1 2" key="1">
    <citation type="submission" date="2018-11" db="EMBL/GenBank/DDBJ databases">
        <title>Species Designations Belie Phenotypic and Genotypic Heterogeneity in Oral Streptococci.</title>
        <authorList>
            <person name="Velsko I."/>
        </authorList>
    </citation>
    <scope>NUCLEOTIDE SEQUENCE [LARGE SCALE GENOMIC DNA]</scope>
    <source>
        <strain evidence="1 2">BCA1</strain>
    </source>
</reference>
<evidence type="ECO:0000313" key="2">
    <source>
        <dbReference type="Proteomes" id="UP000279863"/>
    </source>
</evidence>
<evidence type="ECO:0000313" key="1">
    <source>
        <dbReference type="EMBL" id="RSK10899.1"/>
    </source>
</evidence>
<proteinExistence type="predicted"/>
<dbReference type="Proteomes" id="UP000279863">
    <property type="component" value="Unassembled WGS sequence"/>
</dbReference>